<organism evidence="1 2">
    <name type="scientific">Nostoc flagelliforme FACHB-838</name>
    <dbReference type="NCBI Taxonomy" id="2692904"/>
    <lineage>
        <taxon>Bacteria</taxon>
        <taxon>Bacillati</taxon>
        <taxon>Cyanobacteriota</taxon>
        <taxon>Cyanophyceae</taxon>
        <taxon>Nostocales</taxon>
        <taxon>Nostocaceae</taxon>
        <taxon>Nostoc</taxon>
    </lineage>
</organism>
<evidence type="ECO:0000313" key="1">
    <source>
        <dbReference type="EMBL" id="MBD2536769.1"/>
    </source>
</evidence>
<comment type="caution">
    <text evidence="1">The sequence shown here is derived from an EMBL/GenBank/DDBJ whole genome shotgun (WGS) entry which is preliminary data.</text>
</comment>
<proteinExistence type="predicted"/>
<dbReference type="Proteomes" id="UP000623440">
    <property type="component" value="Unassembled WGS sequence"/>
</dbReference>
<dbReference type="RefSeq" id="WP_190947433.1">
    <property type="nucleotide sequence ID" value="NZ_JACJSI010000547.1"/>
</dbReference>
<sequence>MKLYATSIPQALSSWATVISNNAGLIEVEINDQDPSFYSIIEKLLLKLSQELSV</sequence>
<name>A0ABR8E4Z9_9NOSO</name>
<accession>A0ABR8E4Z9</accession>
<reference evidence="1 2" key="1">
    <citation type="journal article" date="2020" name="ISME J.">
        <title>Comparative genomics reveals insights into cyanobacterial evolution and habitat adaptation.</title>
        <authorList>
            <person name="Chen M.Y."/>
            <person name="Teng W.K."/>
            <person name="Zhao L."/>
            <person name="Hu C.X."/>
            <person name="Zhou Y.K."/>
            <person name="Han B.P."/>
            <person name="Song L.R."/>
            <person name="Shu W.S."/>
        </authorList>
    </citation>
    <scope>NUCLEOTIDE SEQUENCE [LARGE SCALE GENOMIC DNA]</scope>
    <source>
        <strain evidence="1 2">FACHB-838</strain>
    </source>
</reference>
<gene>
    <name evidence="1" type="ORF">H6G97_49040</name>
</gene>
<dbReference type="EMBL" id="JACJSI010000547">
    <property type="protein sequence ID" value="MBD2536769.1"/>
    <property type="molecule type" value="Genomic_DNA"/>
</dbReference>
<protein>
    <submittedName>
        <fullName evidence="1">Uncharacterized protein</fullName>
    </submittedName>
</protein>
<evidence type="ECO:0000313" key="2">
    <source>
        <dbReference type="Proteomes" id="UP000623440"/>
    </source>
</evidence>
<keyword evidence="2" id="KW-1185">Reference proteome</keyword>